<evidence type="ECO:0000259" key="2">
    <source>
        <dbReference type="Pfam" id="PF22939"/>
    </source>
</evidence>
<dbReference type="InterPro" id="IPR056884">
    <property type="entry name" value="NPHP3-like_N"/>
</dbReference>
<feature type="domain" description="GPI inositol-deacylase winged helix" evidence="2">
    <location>
        <begin position="347"/>
        <end position="423"/>
    </location>
</feature>
<evidence type="ECO:0000256" key="1">
    <source>
        <dbReference type="ARBA" id="ARBA00022737"/>
    </source>
</evidence>
<evidence type="ECO:0000313" key="4">
    <source>
        <dbReference type="EMBL" id="KAF1989807.1"/>
    </source>
</evidence>
<keyword evidence="1" id="KW-0677">Repeat</keyword>
<feature type="non-terminal residue" evidence="4">
    <location>
        <position position="1"/>
    </location>
</feature>
<dbReference type="PANTHER" id="PTHR10039">
    <property type="entry name" value="AMELOGENIN"/>
    <property type="match status" value="1"/>
</dbReference>
<dbReference type="Pfam" id="PF24883">
    <property type="entry name" value="NPHP3_N"/>
    <property type="match status" value="1"/>
</dbReference>
<keyword evidence="5" id="KW-1185">Reference proteome</keyword>
<dbReference type="PANTHER" id="PTHR10039:SF15">
    <property type="entry name" value="NACHT DOMAIN-CONTAINING PROTEIN"/>
    <property type="match status" value="1"/>
</dbReference>
<sequence>ILSRVDQLKVCIRDVLANDHFKSSQIILRQTTTVASTVDEQKYRETLTWISPIDFPAQQSDLIANRQIGTGPWFVNAPEFTNWMEGEKQTLFCPGDPGTGKTMLAATAIDHLRSYAPKNGEGLAYIFCDYKRHESQTAKELLSALLKQLLQGKSGYAPIRELLESFRKNNETKSFRLQFSEIVDATQLVVQTLGKAYIVIDALDECADINSARTDLIKCIVDLQTRTNLNFLVTSRFIPEVQRHFYGHAVLKIRASDDDKRCFIAGNFGRLPNVVQRNPDIKTAIQDSILRATDGMFLLARLHMDSLMDKTTKKSLRQALESLPKGSKALDQAYDATVARIDAQLPEHKAQARKVLSWITYARRPLAPLELCHALAVEADSSELDEDNLPDIEDMVSVCAGLVTVDEGSNIVRLVHYTTQEYLERIRGTWLPDAQCEIASTCLTYLSYQCFRDGPTCEYKQAMQRQTDHPFLRYTA</sequence>
<proteinExistence type="predicted"/>
<reference evidence="4" key="1">
    <citation type="journal article" date="2020" name="Stud. Mycol.">
        <title>101 Dothideomycetes genomes: a test case for predicting lifestyles and emergence of pathogens.</title>
        <authorList>
            <person name="Haridas S."/>
            <person name="Albert R."/>
            <person name="Binder M."/>
            <person name="Bloem J."/>
            <person name="Labutti K."/>
            <person name="Salamov A."/>
            <person name="Andreopoulos B."/>
            <person name="Baker S."/>
            <person name="Barry K."/>
            <person name="Bills G."/>
            <person name="Bluhm B."/>
            <person name="Cannon C."/>
            <person name="Castanera R."/>
            <person name="Culley D."/>
            <person name="Daum C."/>
            <person name="Ezra D."/>
            <person name="Gonzalez J."/>
            <person name="Henrissat B."/>
            <person name="Kuo A."/>
            <person name="Liang C."/>
            <person name="Lipzen A."/>
            <person name="Lutzoni F."/>
            <person name="Magnuson J."/>
            <person name="Mondo S."/>
            <person name="Nolan M."/>
            <person name="Ohm R."/>
            <person name="Pangilinan J."/>
            <person name="Park H.-J."/>
            <person name="Ramirez L."/>
            <person name="Alfaro M."/>
            <person name="Sun H."/>
            <person name="Tritt A."/>
            <person name="Yoshinaga Y."/>
            <person name="Zwiers L.-H."/>
            <person name="Turgeon B."/>
            <person name="Goodwin S."/>
            <person name="Spatafora J."/>
            <person name="Crous P."/>
            <person name="Grigoriev I."/>
        </authorList>
    </citation>
    <scope>NUCLEOTIDE SEQUENCE</scope>
    <source>
        <strain evidence="4">CBS 113979</strain>
    </source>
</reference>
<evidence type="ECO:0000313" key="5">
    <source>
        <dbReference type="Proteomes" id="UP000800041"/>
    </source>
</evidence>
<accession>A0A6G1H9R5</accession>
<feature type="non-terminal residue" evidence="4">
    <location>
        <position position="476"/>
    </location>
</feature>
<name>A0A6G1H9R5_9PEZI</name>
<dbReference type="OrthoDB" id="195446at2759"/>
<dbReference type="InterPro" id="IPR027417">
    <property type="entry name" value="P-loop_NTPase"/>
</dbReference>
<evidence type="ECO:0000259" key="3">
    <source>
        <dbReference type="Pfam" id="PF24883"/>
    </source>
</evidence>
<dbReference type="Proteomes" id="UP000800041">
    <property type="component" value="Unassembled WGS sequence"/>
</dbReference>
<dbReference type="SUPFAM" id="SSF52540">
    <property type="entry name" value="P-loop containing nucleoside triphosphate hydrolases"/>
    <property type="match status" value="1"/>
</dbReference>
<protein>
    <submittedName>
        <fullName evidence="4">Uncharacterized protein</fullName>
    </submittedName>
</protein>
<dbReference type="AlphaFoldDB" id="A0A6G1H9R5"/>
<organism evidence="4 5">
    <name type="scientific">Aulographum hederae CBS 113979</name>
    <dbReference type="NCBI Taxonomy" id="1176131"/>
    <lineage>
        <taxon>Eukaryota</taxon>
        <taxon>Fungi</taxon>
        <taxon>Dikarya</taxon>
        <taxon>Ascomycota</taxon>
        <taxon>Pezizomycotina</taxon>
        <taxon>Dothideomycetes</taxon>
        <taxon>Pleosporomycetidae</taxon>
        <taxon>Aulographales</taxon>
        <taxon>Aulographaceae</taxon>
    </lineage>
</organism>
<feature type="domain" description="Nephrocystin 3-like N-terminal" evidence="3">
    <location>
        <begin position="69"/>
        <end position="236"/>
    </location>
</feature>
<dbReference type="Gene3D" id="3.40.50.300">
    <property type="entry name" value="P-loop containing nucleotide triphosphate hydrolases"/>
    <property type="match status" value="1"/>
</dbReference>
<gene>
    <name evidence="4" type="ORF">K402DRAFT_318136</name>
</gene>
<dbReference type="Pfam" id="PF22939">
    <property type="entry name" value="WHD_GPIID"/>
    <property type="match status" value="1"/>
</dbReference>
<dbReference type="InterPro" id="IPR054471">
    <property type="entry name" value="GPIID_WHD"/>
</dbReference>
<dbReference type="EMBL" id="ML977144">
    <property type="protein sequence ID" value="KAF1989807.1"/>
    <property type="molecule type" value="Genomic_DNA"/>
</dbReference>